<evidence type="ECO:0000313" key="3">
    <source>
        <dbReference type="Proteomes" id="UP000271889"/>
    </source>
</evidence>
<sequence length="39" mass="4629">MLFLMLVFLVFAIAVSRWRMDKIFGTLRNKFKSLYVLGC</sequence>
<dbReference type="EMBL" id="UYRV01104849">
    <property type="protein sequence ID" value="VDN20143.1"/>
    <property type="molecule type" value="Genomic_DNA"/>
</dbReference>
<organism evidence="2 3">
    <name type="scientific">Cylicostephanus goldi</name>
    <name type="common">Nematode worm</name>
    <dbReference type="NCBI Taxonomy" id="71465"/>
    <lineage>
        <taxon>Eukaryota</taxon>
        <taxon>Metazoa</taxon>
        <taxon>Ecdysozoa</taxon>
        <taxon>Nematoda</taxon>
        <taxon>Chromadorea</taxon>
        <taxon>Rhabditida</taxon>
        <taxon>Rhabditina</taxon>
        <taxon>Rhabditomorpha</taxon>
        <taxon>Strongyloidea</taxon>
        <taxon>Strongylidae</taxon>
        <taxon>Cylicostephanus</taxon>
    </lineage>
</organism>
<name>A0A3P7M9M0_CYLGO</name>
<accession>A0A3P7M9M0</accession>
<proteinExistence type="predicted"/>
<keyword evidence="1" id="KW-0732">Signal</keyword>
<protein>
    <submittedName>
        <fullName evidence="2">Uncharacterized protein</fullName>
    </submittedName>
</protein>
<evidence type="ECO:0000313" key="2">
    <source>
        <dbReference type="EMBL" id="VDN20143.1"/>
    </source>
</evidence>
<evidence type="ECO:0000256" key="1">
    <source>
        <dbReference type="SAM" id="SignalP"/>
    </source>
</evidence>
<feature type="chain" id="PRO_5018005528" evidence="1">
    <location>
        <begin position="18"/>
        <end position="39"/>
    </location>
</feature>
<gene>
    <name evidence="2" type="ORF">CGOC_LOCUS8747</name>
</gene>
<keyword evidence="3" id="KW-1185">Reference proteome</keyword>
<reference evidence="2 3" key="1">
    <citation type="submission" date="2018-11" db="EMBL/GenBank/DDBJ databases">
        <authorList>
            <consortium name="Pathogen Informatics"/>
        </authorList>
    </citation>
    <scope>NUCLEOTIDE SEQUENCE [LARGE SCALE GENOMIC DNA]</scope>
</reference>
<feature type="signal peptide" evidence="1">
    <location>
        <begin position="1"/>
        <end position="17"/>
    </location>
</feature>
<dbReference type="Proteomes" id="UP000271889">
    <property type="component" value="Unassembled WGS sequence"/>
</dbReference>
<dbReference type="AlphaFoldDB" id="A0A3P7M9M0"/>